<name>A0A8T3VEK1_9EURY</name>
<evidence type="ECO:0000313" key="2">
    <source>
        <dbReference type="Proteomes" id="UP000783037"/>
    </source>
</evidence>
<proteinExistence type="predicted"/>
<accession>A0A8T3VEK1</accession>
<dbReference type="EMBL" id="SUTK01000003">
    <property type="protein sequence ID" value="MBE6501028.1"/>
    <property type="molecule type" value="Genomic_DNA"/>
</dbReference>
<evidence type="ECO:0000313" key="1">
    <source>
        <dbReference type="EMBL" id="MBE6501028.1"/>
    </source>
</evidence>
<dbReference type="Proteomes" id="UP000783037">
    <property type="component" value="Unassembled WGS sequence"/>
</dbReference>
<reference evidence="1" key="1">
    <citation type="submission" date="2019-04" db="EMBL/GenBank/DDBJ databases">
        <title>Evolution of Biomass-Degrading Anaerobic Consortia Revealed by Metagenomics.</title>
        <authorList>
            <person name="Peng X."/>
        </authorList>
    </citation>
    <scope>NUCLEOTIDE SEQUENCE</scope>
    <source>
        <strain evidence="1">SIG18</strain>
    </source>
</reference>
<dbReference type="RefSeq" id="WP_303738148.1">
    <property type="nucleotide sequence ID" value="NZ_SUTK01000003.1"/>
</dbReference>
<dbReference type="AlphaFoldDB" id="A0A8T3VEK1"/>
<protein>
    <submittedName>
        <fullName evidence="1">Uncharacterized protein</fullName>
    </submittedName>
</protein>
<organism evidence="1 2">
    <name type="scientific">Methanobrevibacter thaueri</name>
    <dbReference type="NCBI Taxonomy" id="190975"/>
    <lineage>
        <taxon>Archaea</taxon>
        <taxon>Methanobacteriati</taxon>
        <taxon>Methanobacteriota</taxon>
        <taxon>Methanomada group</taxon>
        <taxon>Methanobacteria</taxon>
        <taxon>Methanobacteriales</taxon>
        <taxon>Methanobacteriaceae</taxon>
        <taxon>Methanobrevibacter</taxon>
    </lineage>
</organism>
<comment type="caution">
    <text evidence="1">The sequence shown here is derived from an EMBL/GenBank/DDBJ whole genome shotgun (WGS) entry which is preliminary data.</text>
</comment>
<sequence>MKEIFLDENFDVDKITSQITKVMDRWSIQFLDINGPTWVIYDYDMHVKYVFHFQVDFNDLEVRIKLEDLKLNVIHHIESLRDETTYRDNLTNSVFIK</sequence>
<gene>
    <name evidence="1" type="ORF">E7Z79_01150</name>
</gene>